<evidence type="ECO:0000256" key="1">
    <source>
        <dbReference type="SAM" id="Phobius"/>
    </source>
</evidence>
<protein>
    <submittedName>
        <fullName evidence="2">Uncharacterized protein</fullName>
    </submittedName>
</protein>
<gene>
    <name evidence="2" type="ORF">EJ05DRAFT_186981</name>
</gene>
<organism evidence="2 3">
    <name type="scientific">Pseudovirgaria hyperparasitica</name>
    <dbReference type="NCBI Taxonomy" id="470096"/>
    <lineage>
        <taxon>Eukaryota</taxon>
        <taxon>Fungi</taxon>
        <taxon>Dikarya</taxon>
        <taxon>Ascomycota</taxon>
        <taxon>Pezizomycotina</taxon>
        <taxon>Dothideomycetes</taxon>
        <taxon>Dothideomycetes incertae sedis</taxon>
        <taxon>Acrospermales</taxon>
        <taxon>Acrospermaceae</taxon>
        <taxon>Pseudovirgaria</taxon>
    </lineage>
</organism>
<reference evidence="2" key="1">
    <citation type="journal article" date="2020" name="Stud. Mycol.">
        <title>101 Dothideomycetes genomes: a test case for predicting lifestyles and emergence of pathogens.</title>
        <authorList>
            <person name="Haridas S."/>
            <person name="Albert R."/>
            <person name="Binder M."/>
            <person name="Bloem J."/>
            <person name="Labutti K."/>
            <person name="Salamov A."/>
            <person name="Andreopoulos B."/>
            <person name="Baker S."/>
            <person name="Barry K."/>
            <person name="Bills G."/>
            <person name="Bluhm B."/>
            <person name="Cannon C."/>
            <person name="Castanera R."/>
            <person name="Culley D."/>
            <person name="Daum C."/>
            <person name="Ezra D."/>
            <person name="Gonzalez J."/>
            <person name="Henrissat B."/>
            <person name="Kuo A."/>
            <person name="Liang C."/>
            <person name="Lipzen A."/>
            <person name="Lutzoni F."/>
            <person name="Magnuson J."/>
            <person name="Mondo S."/>
            <person name="Nolan M."/>
            <person name="Ohm R."/>
            <person name="Pangilinan J."/>
            <person name="Park H.-J."/>
            <person name="Ramirez L."/>
            <person name="Alfaro M."/>
            <person name="Sun H."/>
            <person name="Tritt A."/>
            <person name="Yoshinaga Y."/>
            <person name="Zwiers L.-H."/>
            <person name="Turgeon B."/>
            <person name="Goodwin S."/>
            <person name="Spatafora J."/>
            <person name="Crous P."/>
            <person name="Grigoriev I."/>
        </authorList>
    </citation>
    <scope>NUCLEOTIDE SEQUENCE</scope>
    <source>
        <strain evidence="2">CBS 121739</strain>
    </source>
</reference>
<feature type="transmembrane region" description="Helical" evidence="1">
    <location>
        <begin position="244"/>
        <end position="262"/>
    </location>
</feature>
<dbReference type="OrthoDB" id="5360701at2759"/>
<proteinExistence type="predicted"/>
<dbReference type="EMBL" id="ML996566">
    <property type="protein sequence ID" value="KAF2761853.1"/>
    <property type="molecule type" value="Genomic_DNA"/>
</dbReference>
<dbReference type="GeneID" id="54480705"/>
<evidence type="ECO:0000313" key="3">
    <source>
        <dbReference type="Proteomes" id="UP000799437"/>
    </source>
</evidence>
<dbReference type="RefSeq" id="XP_033604304.1">
    <property type="nucleotide sequence ID" value="XM_033739651.1"/>
</dbReference>
<feature type="transmembrane region" description="Helical" evidence="1">
    <location>
        <begin position="282"/>
        <end position="300"/>
    </location>
</feature>
<keyword evidence="1" id="KW-0472">Membrane</keyword>
<accession>A0A6A6WGE6</accession>
<keyword evidence="1" id="KW-0812">Transmembrane</keyword>
<evidence type="ECO:0000313" key="2">
    <source>
        <dbReference type="EMBL" id="KAF2761853.1"/>
    </source>
</evidence>
<keyword evidence="1" id="KW-1133">Transmembrane helix</keyword>
<dbReference type="Proteomes" id="UP000799437">
    <property type="component" value="Unassembled WGS sequence"/>
</dbReference>
<dbReference type="AlphaFoldDB" id="A0A6A6WGE6"/>
<name>A0A6A6WGE6_9PEZI</name>
<keyword evidence="3" id="KW-1185">Reference proteome</keyword>
<sequence length="378" mass="41336">MNTKALEPMRGPRAACKLCEALLSKPARQRRHFRLPARYQSPTLRLFHPHLDAPTAARRAAELGQAILSSDSIPPEEEVIEALRSCELAAAIASGASESPTQSTDPSATTTLLSLDNRADTASTKAIPDILSELSFRIISHPPVFINAAVLASYVNTQCMLERPQTLPEAFTLYAHKPVPTPGSNPPVYKEPNPDKISQAVPEDTAADALDAAIIAKDLDLALAIINSAYRTKAYRNDKLFKKLGVPVTIASLAPLGVYIIATQAASLQDMVDNSYATGAAFAGFMTYLGAVSMLGYISITTSNDQMKRVVWRPGMGLTERWIREDERAALDKVAMAWGFKEDSKRGLEEGAEWDYLRDWISKRGMILDKTDLMEGME</sequence>